<proteinExistence type="predicted"/>
<dbReference type="Proteomes" id="UP000054166">
    <property type="component" value="Unassembled WGS sequence"/>
</dbReference>
<dbReference type="HOGENOM" id="CLU_1917835_0_0_1"/>
<feature type="region of interest" description="Disordered" evidence="1">
    <location>
        <begin position="37"/>
        <end position="100"/>
    </location>
</feature>
<evidence type="ECO:0000313" key="3">
    <source>
        <dbReference type="Proteomes" id="UP000054166"/>
    </source>
</evidence>
<dbReference type="EMBL" id="KN832974">
    <property type="protein sequence ID" value="KIM89851.1"/>
    <property type="molecule type" value="Genomic_DNA"/>
</dbReference>
<dbReference type="InParanoid" id="A0A0C3GGT8"/>
<feature type="compositionally biased region" description="Basic and acidic residues" evidence="1">
    <location>
        <begin position="77"/>
        <end position="100"/>
    </location>
</feature>
<evidence type="ECO:0000256" key="1">
    <source>
        <dbReference type="SAM" id="MobiDB-lite"/>
    </source>
</evidence>
<dbReference type="AlphaFoldDB" id="A0A0C3GGT8"/>
<sequence>MEGEELDDIYGDDELEELEGEELKASLKLAMENQLKRVGQSNEPTPYETIMQGASTSEWKKAESKRGLGYSGPPATRTEREHRQNAREAEKINKGSEKDNELVMDTGEIWFEGSSAGQIEDWDNIGHMAGIA</sequence>
<evidence type="ECO:0000313" key="2">
    <source>
        <dbReference type="EMBL" id="KIM89851.1"/>
    </source>
</evidence>
<organism evidence="2 3">
    <name type="scientific">Piloderma croceum (strain F 1598)</name>
    <dbReference type="NCBI Taxonomy" id="765440"/>
    <lineage>
        <taxon>Eukaryota</taxon>
        <taxon>Fungi</taxon>
        <taxon>Dikarya</taxon>
        <taxon>Basidiomycota</taxon>
        <taxon>Agaricomycotina</taxon>
        <taxon>Agaricomycetes</taxon>
        <taxon>Agaricomycetidae</taxon>
        <taxon>Atheliales</taxon>
        <taxon>Atheliaceae</taxon>
        <taxon>Piloderma</taxon>
    </lineage>
</organism>
<protein>
    <submittedName>
        <fullName evidence="2">Uncharacterized protein</fullName>
    </submittedName>
</protein>
<reference evidence="3" key="2">
    <citation type="submission" date="2015-01" db="EMBL/GenBank/DDBJ databases">
        <title>Evolutionary Origins and Diversification of the Mycorrhizal Mutualists.</title>
        <authorList>
            <consortium name="DOE Joint Genome Institute"/>
            <consortium name="Mycorrhizal Genomics Consortium"/>
            <person name="Kohler A."/>
            <person name="Kuo A."/>
            <person name="Nagy L.G."/>
            <person name="Floudas D."/>
            <person name="Copeland A."/>
            <person name="Barry K.W."/>
            <person name="Cichocki N."/>
            <person name="Veneault-Fourrey C."/>
            <person name="LaButti K."/>
            <person name="Lindquist E.A."/>
            <person name="Lipzen A."/>
            <person name="Lundell T."/>
            <person name="Morin E."/>
            <person name="Murat C."/>
            <person name="Riley R."/>
            <person name="Ohm R."/>
            <person name="Sun H."/>
            <person name="Tunlid A."/>
            <person name="Henrissat B."/>
            <person name="Grigoriev I.V."/>
            <person name="Hibbett D.S."/>
            <person name="Martin F."/>
        </authorList>
    </citation>
    <scope>NUCLEOTIDE SEQUENCE [LARGE SCALE GENOMIC DNA]</scope>
    <source>
        <strain evidence="3">F 1598</strain>
    </source>
</reference>
<reference evidence="2 3" key="1">
    <citation type="submission" date="2014-04" db="EMBL/GenBank/DDBJ databases">
        <authorList>
            <consortium name="DOE Joint Genome Institute"/>
            <person name="Kuo A."/>
            <person name="Tarkka M."/>
            <person name="Buscot F."/>
            <person name="Kohler A."/>
            <person name="Nagy L.G."/>
            <person name="Floudas D."/>
            <person name="Copeland A."/>
            <person name="Barry K.W."/>
            <person name="Cichocki N."/>
            <person name="Veneault-Fourrey C."/>
            <person name="LaButti K."/>
            <person name="Lindquist E.A."/>
            <person name="Lipzen A."/>
            <person name="Lundell T."/>
            <person name="Morin E."/>
            <person name="Murat C."/>
            <person name="Sun H."/>
            <person name="Tunlid A."/>
            <person name="Henrissat B."/>
            <person name="Grigoriev I.V."/>
            <person name="Hibbett D.S."/>
            <person name="Martin F."/>
            <person name="Nordberg H.P."/>
            <person name="Cantor M.N."/>
            <person name="Hua S.X."/>
        </authorList>
    </citation>
    <scope>NUCLEOTIDE SEQUENCE [LARGE SCALE GENOMIC DNA]</scope>
    <source>
        <strain evidence="2 3">F 1598</strain>
    </source>
</reference>
<keyword evidence="3" id="KW-1185">Reference proteome</keyword>
<gene>
    <name evidence="2" type="ORF">PILCRDRAFT_2129</name>
</gene>
<accession>A0A0C3GGT8</accession>
<name>A0A0C3GGT8_PILCF</name>